<keyword evidence="4 6" id="KW-1133">Transmembrane helix</keyword>
<dbReference type="PANTHER" id="PTHR23501">
    <property type="entry name" value="MAJOR FACILITATOR SUPERFAMILY"/>
    <property type="match status" value="1"/>
</dbReference>
<feature type="transmembrane region" description="Helical" evidence="6">
    <location>
        <begin position="309"/>
        <end position="326"/>
    </location>
</feature>
<protein>
    <submittedName>
        <fullName evidence="8">MFS family permease</fullName>
    </submittedName>
</protein>
<evidence type="ECO:0000313" key="9">
    <source>
        <dbReference type="Proteomes" id="UP000550501"/>
    </source>
</evidence>
<feature type="transmembrane region" description="Helical" evidence="6">
    <location>
        <begin position="399"/>
        <end position="421"/>
    </location>
</feature>
<dbReference type="EMBL" id="JACHVU010000013">
    <property type="protein sequence ID" value="MBB2993032.1"/>
    <property type="molecule type" value="Genomic_DNA"/>
</dbReference>
<feature type="transmembrane region" description="Helical" evidence="6">
    <location>
        <begin position="102"/>
        <end position="122"/>
    </location>
</feature>
<evidence type="ECO:0000256" key="1">
    <source>
        <dbReference type="ARBA" id="ARBA00004651"/>
    </source>
</evidence>
<evidence type="ECO:0000256" key="4">
    <source>
        <dbReference type="ARBA" id="ARBA00022989"/>
    </source>
</evidence>
<evidence type="ECO:0000313" key="8">
    <source>
        <dbReference type="EMBL" id="MBB2993032.1"/>
    </source>
</evidence>
<name>A0A839QIJ9_MYCIR</name>
<keyword evidence="9" id="KW-1185">Reference proteome</keyword>
<evidence type="ECO:0000256" key="2">
    <source>
        <dbReference type="ARBA" id="ARBA00022448"/>
    </source>
</evidence>
<dbReference type="Gene3D" id="1.20.1250.20">
    <property type="entry name" value="MFS general substrate transporter like domains"/>
    <property type="match status" value="2"/>
</dbReference>
<dbReference type="InterPro" id="IPR011701">
    <property type="entry name" value="MFS"/>
</dbReference>
<comment type="subcellular location">
    <subcellularLocation>
        <location evidence="1">Cell membrane</location>
        <topology evidence="1">Multi-pass membrane protein</topology>
    </subcellularLocation>
</comment>
<dbReference type="PROSITE" id="PS50850">
    <property type="entry name" value="MFS"/>
    <property type="match status" value="1"/>
</dbReference>
<reference evidence="8 9" key="1">
    <citation type="submission" date="2020-08" db="EMBL/GenBank/DDBJ databases">
        <title>The Agave Microbiome: Exploring the role of microbial communities in plant adaptations to desert environments.</title>
        <authorList>
            <person name="Partida-Martinez L.P."/>
        </authorList>
    </citation>
    <scope>NUCLEOTIDE SEQUENCE [LARGE SCALE GENOMIC DNA]</scope>
    <source>
        <strain evidence="8 9">AT2.18</strain>
    </source>
</reference>
<feature type="transmembrane region" description="Helical" evidence="6">
    <location>
        <begin position="433"/>
        <end position="454"/>
    </location>
</feature>
<dbReference type="PANTHER" id="PTHR23501:SF197">
    <property type="entry name" value="COMD"/>
    <property type="match status" value="1"/>
</dbReference>
<feature type="transmembrane region" description="Helical" evidence="6">
    <location>
        <begin position="227"/>
        <end position="245"/>
    </location>
</feature>
<evidence type="ECO:0000259" key="7">
    <source>
        <dbReference type="PROSITE" id="PS50850"/>
    </source>
</evidence>
<evidence type="ECO:0000256" key="6">
    <source>
        <dbReference type="SAM" id="Phobius"/>
    </source>
</evidence>
<feature type="transmembrane region" description="Helical" evidence="6">
    <location>
        <begin position="265"/>
        <end position="289"/>
    </location>
</feature>
<dbReference type="Pfam" id="PF07690">
    <property type="entry name" value="MFS_1"/>
    <property type="match status" value="2"/>
</dbReference>
<feature type="transmembrane region" description="Helical" evidence="6">
    <location>
        <begin position="77"/>
        <end position="96"/>
    </location>
</feature>
<organism evidence="8 9">
    <name type="scientific">Mycolicibacterium iranicum</name>
    <name type="common">Mycobacterium iranicum</name>
    <dbReference type="NCBI Taxonomy" id="912594"/>
    <lineage>
        <taxon>Bacteria</taxon>
        <taxon>Bacillati</taxon>
        <taxon>Actinomycetota</taxon>
        <taxon>Actinomycetes</taxon>
        <taxon>Mycobacteriales</taxon>
        <taxon>Mycobacteriaceae</taxon>
        <taxon>Mycolicibacterium</taxon>
    </lineage>
</organism>
<proteinExistence type="predicted"/>
<feature type="transmembrane region" description="Helical" evidence="6">
    <location>
        <begin position="364"/>
        <end position="387"/>
    </location>
</feature>
<comment type="caution">
    <text evidence="8">The sequence shown here is derived from an EMBL/GenBank/DDBJ whole genome shotgun (WGS) entry which is preliminary data.</text>
</comment>
<feature type="transmembrane region" description="Helical" evidence="6">
    <location>
        <begin position="47"/>
        <end position="65"/>
    </location>
</feature>
<sequence>MRQTVRRPRLLVIGLSIVVLTVAVLQTAVVPVLGVIAEQLDASPVGVSWAVTANLLAAAAATPLIGRLADLYRKRRVLLGVLAVVLIGSVLAATTTSLALLIVARVLQAASFALYPICIAILREELPPERMVSAMSVLSGTLGFGGGTGLVVVGLLMNGDARYHRVFWLTTAFTVVVILIVVVLVPNRPRSTAGSIDWLGAAGLAVGLSALLLAITQANAWGWSSPRTLACAVGGVAVLVAWWRWEQRTARPLVSTRMLAQRSMLFTNLATIFVGMGLYFAFLGLTQFVQVERATAGFGFGAGVLEASVVYLLPGALTGFVVALISGRFIDRFGARPVLVVAALVGIAGFLLIAFLHASPWQVIVANILANAYISLGYGALPALVVADSDAGETGVATSMNAIARTVGGSMAAAVVAVLLARTSESGVPLESSFTAIFLAGAGTAVLAMTLIAISRPRHRATESEEARCEQRAMNHEWG</sequence>
<feature type="transmembrane region" description="Helical" evidence="6">
    <location>
        <begin position="134"/>
        <end position="157"/>
    </location>
</feature>
<keyword evidence="3 6" id="KW-0812">Transmembrane</keyword>
<keyword evidence="5 6" id="KW-0472">Membrane</keyword>
<feature type="transmembrane region" description="Helical" evidence="6">
    <location>
        <begin position="196"/>
        <end position="215"/>
    </location>
</feature>
<feature type="transmembrane region" description="Helical" evidence="6">
    <location>
        <begin position="338"/>
        <end position="358"/>
    </location>
</feature>
<dbReference type="InterPro" id="IPR020846">
    <property type="entry name" value="MFS_dom"/>
</dbReference>
<accession>A0A839QIJ9</accession>
<evidence type="ECO:0000256" key="3">
    <source>
        <dbReference type="ARBA" id="ARBA00022692"/>
    </source>
</evidence>
<feature type="domain" description="Major facilitator superfamily (MFS) profile" evidence="7">
    <location>
        <begin position="7"/>
        <end position="460"/>
    </location>
</feature>
<evidence type="ECO:0000256" key="5">
    <source>
        <dbReference type="ARBA" id="ARBA00023136"/>
    </source>
</evidence>
<dbReference type="Proteomes" id="UP000550501">
    <property type="component" value="Unassembled WGS sequence"/>
</dbReference>
<dbReference type="GO" id="GO:0022857">
    <property type="term" value="F:transmembrane transporter activity"/>
    <property type="evidence" value="ECO:0007669"/>
    <property type="project" value="InterPro"/>
</dbReference>
<dbReference type="AlphaFoldDB" id="A0A839QIJ9"/>
<dbReference type="RefSeq" id="WP_183472345.1">
    <property type="nucleotide sequence ID" value="NZ_JACHVU010000013.1"/>
</dbReference>
<dbReference type="GO" id="GO:0005886">
    <property type="term" value="C:plasma membrane"/>
    <property type="evidence" value="ECO:0007669"/>
    <property type="project" value="UniProtKB-SubCell"/>
</dbReference>
<gene>
    <name evidence="8" type="ORF">FHR72_004539</name>
</gene>
<keyword evidence="2" id="KW-0813">Transport</keyword>
<dbReference type="SUPFAM" id="SSF103473">
    <property type="entry name" value="MFS general substrate transporter"/>
    <property type="match status" value="2"/>
</dbReference>
<feature type="transmembrane region" description="Helical" evidence="6">
    <location>
        <begin position="163"/>
        <end position="184"/>
    </location>
</feature>
<dbReference type="InterPro" id="IPR036259">
    <property type="entry name" value="MFS_trans_sf"/>
</dbReference>